<gene>
    <name evidence="3" type="primary">LOC106816282</name>
</gene>
<dbReference type="Proteomes" id="UP000695022">
    <property type="component" value="Unplaced"/>
</dbReference>
<feature type="compositionally biased region" description="Basic and acidic residues" evidence="1">
    <location>
        <begin position="281"/>
        <end position="295"/>
    </location>
</feature>
<evidence type="ECO:0000256" key="1">
    <source>
        <dbReference type="SAM" id="MobiDB-lite"/>
    </source>
</evidence>
<dbReference type="RefSeq" id="XP_014676352.1">
    <property type="nucleotide sequence ID" value="XM_014820866.1"/>
</dbReference>
<keyword evidence="2" id="KW-1185">Reference proteome</keyword>
<feature type="compositionally biased region" description="Acidic residues" evidence="1">
    <location>
        <begin position="86"/>
        <end position="108"/>
    </location>
</feature>
<reference evidence="3" key="1">
    <citation type="submission" date="2025-08" db="UniProtKB">
        <authorList>
            <consortium name="RefSeq"/>
        </authorList>
    </citation>
    <scope>IDENTIFICATION</scope>
</reference>
<protein>
    <submittedName>
        <fullName evidence="3">Zinc finger protein 512B-like</fullName>
    </submittedName>
</protein>
<evidence type="ECO:0000313" key="3">
    <source>
        <dbReference type="RefSeq" id="XP_014676352.1"/>
    </source>
</evidence>
<organism evidence="2 3">
    <name type="scientific">Priapulus caudatus</name>
    <name type="common">Priapulid worm</name>
    <dbReference type="NCBI Taxonomy" id="37621"/>
    <lineage>
        <taxon>Eukaryota</taxon>
        <taxon>Metazoa</taxon>
        <taxon>Ecdysozoa</taxon>
        <taxon>Scalidophora</taxon>
        <taxon>Priapulida</taxon>
        <taxon>Priapulimorpha</taxon>
        <taxon>Priapulimorphida</taxon>
        <taxon>Priapulidae</taxon>
        <taxon>Priapulus</taxon>
    </lineage>
</organism>
<feature type="region of interest" description="Disordered" evidence="1">
    <location>
        <begin position="1"/>
        <end position="40"/>
    </location>
</feature>
<feature type="region of interest" description="Disordered" evidence="1">
    <location>
        <begin position="74"/>
        <end position="109"/>
    </location>
</feature>
<sequence>MPRRKRGKSKKINMESRADEPDQNEDETVVDQPADEDEDAISKEAILPIEEDAVSIATEVPVVMIELVLEDAPVDSTTEQSAIEEATPETDDVVAEPNEDPELVEPDDQERSIKDVTVDFIKEDLLGRQQTRKKTYFRQVKTKEELPSGYQRPQRPRPLVKPRKVKAIQLHAWQALIRNDGYVRCPLKYCGREMRSVAGMSAHYLTCKGLPPSNDKFQCGFCGKFQNDEPALVGHMEDAHPEWDTYVVDDNEPVADGDAGGATAQEEPESPPPPVKRPRGRPPEASEGVRRRGGG</sequence>
<accession>A0ABM1EVY1</accession>
<evidence type="ECO:0000313" key="2">
    <source>
        <dbReference type="Proteomes" id="UP000695022"/>
    </source>
</evidence>
<feature type="region of interest" description="Disordered" evidence="1">
    <location>
        <begin position="249"/>
        <end position="295"/>
    </location>
</feature>
<dbReference type="GeneID" id="106816282"/>
<name>A0ABM1EVY1_PRICU</name>
<feature type="compositionally biased region" description="Acidic residues" evidence="1">
    <location>
        <begin position="21"/>
        <end position="39"/>
    </location>
</feature>
<feature type="compositionally biased region" description="Basic residues" evidence="1">
    <location>
        <begin position="1"/>
        <end position="11"/>
    </location>
</feature>
<dbReference type="Gene3D" id="3.30.160.60">
    <property type="entry name" value="Classic Zinc Finger"/>
    <property type="match status" value="1"/>
</dbReference>
<proteinExistence type="predicted"/>